<feature type="transmembrane region" description="Helical" evidence="5">
    <location>
        <begin position="227"/>
        <end position="246"/>
    </location>
</feature>
<evidence type="ECO:0000256" key="1">
    <source>
        <dbReference type="ARBA" id="ARBA00004141"/>
    </source>
</evidence>
<dbReference type="Pfam" id="PF00902">
    <property type="entry name" value="TatC"/>
    <property type="match status" value="1"/>
</dbReference>
<dbReference type="GO" id="GO:0043953">
    <property type="term" value="P:protein transport by the Tat complex"/>
    <property type="evidence" value="ECO:0007669"/>
    <property type="project" value="UniProtKB-UniRule"/>
</dbReference>
<feature type="transmembrane region" description="Helical" evidence="5">
    <location>
        <begin position="201"/>
        <end position="221"/>
    </location>
</feature>
<dbReference type="Proteomes" id="UP001218362">
    <property type="component" value="Chromosome"/>
</dbReference>
<evidence type="ECO:0000256" key="5">
    <source>
        <dbReference type="HAMAP-Rule" id="MF_00902"/>
    </source>
</evidence>
<keyword evidence="5" id="KW-0811">Translocation</keyword>
<evidence type="ECO:0000313" key="6">
    <source>
        <dbReference type="EMBL" id="WEK48066.1"/>
    </source>
</evidence>
<accession>A0AAJ5XB68</accession>
<comment type="function">
    <text evidence="5">Part of the twin-arginine translocation (Tat) system that transports large folded proteins containing a characteristic twin-arginine motif in their signal peptide across membranes. Together with TatB, TatC is part of a receptor directly interacting with Tat signal peptides.</text>
</comment>
<dbReference type="GO" id="GO:0009977">
    <property type="term" value="F:proton motive force dependent protein transmembrane transporter activity"/>
    <property type="evidence" value="ECO:0007669"/>
    <property type="project" value="TreeGrafter"/>
</dbReference>
<keyword evidence="5" id="KW-0813">Transport</keyword>
<evidence type="ECO:0000256" key="2">
    <source>
        <dbReference type="ARBA" id="ARBA00022692"/>
    </source>
</evidence>
<organism evidence="6 7">
    <name type="scientific">Candidatus Andeanibacterium colombiense</name>
    <dbReference type="NCBI Taxonomy" id="3121345"/>
    <lineage>
        <taxon>Bacteria</taxon>
        <taxon>Pseudomonadati</taxon>
        <taxon>Pseudomonadota</taxon>
        <taxon>Alphaproteobacteria</taxon>
        <taxon>Sphingomonadales</taxon>
        <taxon>Sphingomonadaceae</taxon>
        <taxon>Candidatus Andeanibacterium</taxon>
    </lineage>
</organism>
<dbReference type="PANTHER" id="PTHR30371:SF0">
    <property type="entry name" value="SEC-INDEPENDENT PROTEIN TRANSLOCASE PROTEIN TATC, CHLOROPLASTIC-RELATED"/>
    <property type="match status" value="1"/>
</dbReference>
<comment type="similarity">
    <text evidence="5">Belongs to the TatC family.</text>
</comment>
<dbReference type="GO" id="GO:0033281">
    <property type="term" value="C:TAT protein transport complex"/>
    <property type="evidence" value="ECO:0007669"/>
    <property type="project" value="UniProtKB-UniRule"/>
</dbReference>
<dbReference type="EMBL" id="CP119316">
    <property type="protein sequence ID" value="WEK48066.1"/>
    <property type="molecule type" value="Genomic_DNA"/>
</dbReference>
<comment type="subunit">
    <text evidence="5">The Tat system comprises two distinct complexes: a TatABC complex, containing multiple copies of TatA, TatB and TatC subunits, and a separate TatA complex, containing only TatA subunits. Substrates initially bind to the TatABC complex, which probably triggers association of the separate TatA complex to form the active translocon.</text>
</comment>
<comment type="subcellular location">
    <subcellularLocation>
        <location evidence="5">Cell membrane</location>
        <topology evidence="5">Multi-pass membrane protein</topology>
    </subcellularLocation>
    <subcellularLocation>
        <location evidence="1">Membrane</location>
        <topology evidence="1">Multi-pass membrane protein</topology>
    </subcellularLocation>
</comment>
<keyword evidence="5" id="KW-0653">Protein transport</keyword>
<dbReference type="KEGG" id="acob:P0Y56_07165"/>
<reference evidence="6" key="1">
    <citation type="submission" date="2023-03" db="EMBL/GenBank/DDBJ databases">
        <title>Andean soil-derived lignocellulolytic bacterial consortium as a source of novel taxa and putative plastic-active enzymes.</title>
        <authorList>
            <person name="Diaz-Garcia L."/>
            <person name="Chuvochina M."/>
            <person name="Feuerriegel G."/>
            <person name="Bunk B."/>
            <person name="Sproer C."/>
            <person name="Streit W.R."/>
            <person name="Rodriguez L.M."/>
            <person name="Overmann J."/>
            <person name="Jimenez D.J."/>
        </authorList>
    </citation>
    <scope>NUCLEOTIDE SEQUENCE</scope>
    <source>
        <strain evidence="6">MAG 26</strain>
    </source>
</reference>
<name>A0AAJ5XB68_9SPHN</name>
<dbReference type="PRINTS" id="PR01840">
    <property type="entry name" value="TATCFAMILY"/>
</dbReference>
<proteinExistence type="inferred from homology"/>
<keyword evidence="5" id="KW-1003">Cell membrane</keyword>
<keyword evidence="3 5" id="KW-1133">Transmembrane helix</keyword>
<evidence type="ECO:0000256" key="3">
    <source>
        <dbReference type="ARBA" id="ARBA00022989"/>
    </source>
</evidence>
<dbReference type="NCBIfam" id="TIGR00945">
    <property type="entry name" value="tatC"/>
    <property type="match status" value="1"/>
</dbReference>
<dbReference type="GO" id="GO:0065002">
    <property type="term" value="P:intracellular protein transmembrane transport"/>
    <property type="evidence" value="ECO:0007669"/>
    <property type="project" value="TreeGrafter"/>
</dbReference>
<protein>
    <recommendedName>
        <fullName evidence="5">Sec-independent protein translocase protein TatC</fullName>
    </recommendedName>
</protein>
<feature type="transmembrane region" description="Helical" evidence="5">
    <location>
        <begin position="26"/>
        <end position="44"/>
    </location>
</feature>
<sequence>MAFNIRDIDDSQAPLLDHLIELRSRLMRCIVALAVAFAGCFYFADKIFGLLVRPLAAAFPKGQGRLVYTKLYEAFFVEIKVALFAAVLICFPIIANQLWAFVAPGLYAKEKKAFLPFLFATPILFAAGASLAYFVVMPTAFKFFLKFQGTEGGITQEALPAMGDYLDLVMRFILGFGISFLLPVLLLLLNRAGIVSRKQLVTARRYIIVAIVAVAAVATPPDVGSQLMLAIPLLLLFEASLLIMLFGERKREREKAEEAAAEAAGEAKVLEAPKV</sequence>
<feature type="transmembrane region" description="Helical" evidence="5">
    <location>
        <begin position="168"/>
        <end position="189"/>
    </location>
</feature>
<feature type="transmembrane region" description="Helical" evidence="5">
    <location>
        <begin position="81"/>
        <end position="102"/>
    </location>
</feature>
<gene>
    <name evidence="5 6" type="primary">tatC</name>
    <name evidence="6" type="ORF">P0Y56_07165</name>
</gene>
<feature type="transmembrane region" description="Helical" evidence="5">
    <location>
        <begin position="114"/>
        <end position="136"/>
    </location>
</feature>
<dbReference type="AlphaFoldDB" id="A0AAJ5XB68"/>
<evidence type="ECO:0000256" key="4">
    <source>
        <dbReference type="ARBA" id="ARBA00023136"/>
    </source>
</evidence>
<keyword evidence="2 5" id="KW-0812">Transmembrane</keyword>
<dbReference type="InterPro" id="IPR002033">
    <property type="entry name" value="TatC"/>
</dbReference>
<dbReference type="HAMAP" id="MF_00902">
    <property type="entry name" value="TatC"/>
    <property type="match status" value="1"/>
</dbReference>
<evidence type="ECO:0000313" key="7">
    <source>
        <dbReference type="Proteomes" id="UP001218362"/>
    </source>
</evidence>
<dbReference type="PANTHER" id="PTHR30371">
    <property type="entry name" value="SEC-INDEPENDENT PROTEIN TRANSLOCASE PROTEIN TATC"/>
    <property type="match status" value="1"/>
</dbReference>
<keyword evidence="4 5" id="KW-0472">Membrane</keyword>